<comment type="caution">
    <text evidence="1">The sequence shown here is derived from an EMBL/GenBank/DDBJ whole genome shotgun (WGS) entry which is preliminary data.</text>
</comment>
<keyword evidence="2" id="KW-1185">Reference proteome</keyword>
<dbReference type="EMBL" id="CM042050">
    <property type="protein sequence ID" value="KAI3735974.1"/>
    <property type="molecule type" value="Genomic_DNA"/>
</dbReference>
<dbReference type="Proteomes" id="UP001055879">
    <property type="component" value="Linkage Group LG04"/>
</dbReference>
<gene>
    <name evidence="1" type="ORF">L6452_15502</name>
</gene>
<proteinExistence type="predicted"/>
<evidence type="ECO:0000313" key="2">
    <source>
        <dbReference type="Proteomes" id="UP001055879"/>
    </source>
</evidence>
<sequence>MMASFHATCPNIVQGLTSWNFKISFLVDSNEHVLKSDNLTQLEAGLVMRKDRWQCSSSQRETGAIVIHDCDGSCSGTLGLGRDDDGGSDR</sequence>
<name>A0ACB9CNR7_ARCLA</name>
<accession>A0ACB9CNR7</accession>
<evidence type="ECO:0000313" key="1">
    <source>
        <dbReference type="EMBL" id="KAI3735974.1"/>
    </source>
</evidence>
<reference evidence="2" key="1">
    <citation type="journal article" date="2022" name="Mol. Ecol. Resour.">
        <title>The genomes of chicory, endive, great burdock and yacon provide insights into Asteraceae palaeo-polyploidization history and plant inulin production.</title>
        <authorList>
            <person name="Fan W."/>
            <person name="Wang S."/>
            <person name="Wang H."/>
            <person name="Wang A."/>
            <person name="Jiang F."/>
            <person name="Liu H."/>
            <person name="Zhao H."/>
            <person name="Xu D."/>
            <person name="Zhang Y."/>
        </authorList>
    </citation>
    <scope>NUCLEOTIDE SEQUENCE [LARGE SCALE GENOMIC DNA]</scope>
    <source>
        <strain evidence="2">cv. Niubang</strain>
    </source>
</reference>
<reference evidence="1 2" key="2">
    <citation type="journal article" date="2022" name="Mol. Ecol. Resour.">
        <title>The genomes of chicory, endive, great burdock and yacon provide insights into Asteraceae paleo-polyploidization history and plant inulin production.</title>
        <authorList>
            <person name="Fan W."/>
            <person name="Wang S."/>
            <person name="Wang H."/>
            <person name="Wang A."/>
            <person name="Jiang F."/>
            <person name="Liu H."/>
            <person name="Zhao H."/>
            <person name="Xu D."/>
            <person name="Zhang Y."/>
        </authorList>
    </citation>
    <scope>NUCLEOTIDE SEQUENCE [LARGE SCALE GENOMIC DNA]</scope>
    <source>
        <strain evidence="2">cv. Niubang</strain>
    </source>
</reference>
<protein>
    <submittedName>
        <fullName evidence="1">Uncharacterized protein</fullName>
    </submittedName>
</protein>
<organism evidence="1 2">
    <name type="scientific">Arctium lappa</name>
    <name type="common">Greater burdock</name>
    <name type="synonym">Lappa major</name>
    <dbReference type="NCBI Taxonomy" id="4217"/>
    <lineage>
        <taxon>Eukaryota</taxon>
        <taxon>Viridiplantae</taxon>
        <taxon>Streptophyta</taxon>
        <taxon>Embryophyta</taxon>
        <taxon>Tracheophyta</taxon>
        <taxon>Spermatophyta</taxon>
        <taxon>Magnoliopsida</taxon>
        <taxon>eudicotyledons</taxon>
        <taxon>Gunneridae</taxon>
        <taxon>Pentapetalae</taxon>
        <taxon>asterids</taxon>
        <taxon>campanulids</taxon>
        <taxon>Asterales</taxon>
        <taxon>Asteraceae</taxon>
        <taxon>Carduoideae</taxon>
        <taxon>Cardueae</taxon>
        <taxon>Arctiinae</taxon>
        <taxon>Arctium</taxon>
    </lineage>
</organism>